<organism evidence="1 2">
    <name type="scientific">Rurimicrobium arvi</name>
    <dbReference type="NCBI Taxonomy" id="2049916"/>
    <lineage>
        <taxon>Bacteria</taxon>
        <taxon>Pseudomonadati</taxon>
        <taxon>Bacteroidota</taxon>
        <taxon>Chitinophagia</taxon>
        <taxon>Chitinophagales</taxon>
        <taxon>Chitinophagaceae</taxon>
        <taxon>Rurimicrobium</taxon>
    </lineage>
</organism>
<evidence type="ECO:0008006" key="3">
    <source>
        <dbReference type="Google" id="ProtNLM"/>
    </source>
</evidence>
<reference evidence="2" key="1">
    <citation type="journal article" date="2019" name="Int. J. Syst. Evol. Microbiol.">
        <title>The Global Catalogue of Microorganisms (GCM) 10K type strain sequencing project: providing services to taxonomists for standard genome sequencing and annotation.</title>
        <authorList>
            <consortium name="The Broad Institute Genomics Platform"/>
            <consortium name="The Broad Institute Genome Sequencing Center for Infectious Disease"/>
            <person name="Wu L."/>
            <person name="Ma J."/>
        </authorList>
    </citation>
    <scope>NUCLEOTIDE SEQUENCE [LARGE SCALE GENOMIC DNA]</scope>
    <source>
        <strain evidence="2">JCM 31921</strain>
    </source>
</reference>
<dbReference type="NCBIfam" id="TIGR04183">
    <property type="entry name" value="Por_Secre_tail"/>
    <property type="match status" value="1"/>
</dbReference>
<gene>
    <name evidence="1" type="ORF">GCM10023092_27240</name>
</gene>
<name>A0ABP8N1T8_9BACT</name>
<sequence>MRHPTPWDNTGQQTHKLLSGLNPNPTSGFVTGTFYEPVSSAFIEVNSMEGIAVATLTLSQLCSSFTMDLSALIPGTYIVTIRVAGLVEGYTLIRM</sequence>
<dbReference type="RefSeq" id="WP_344828315.1">
    <property type="nucleotide sequence ID" value="NZ_BAABEZ010000024.1"/>
</dbReference>
<dbReference type="EMBL" id="BAABEZ010000024">
    <property type="protein sequence ID" value="GAA4458634.1"/>
    <property type="molecule type" value="Genomic_DNA"/>
</dbReference>
<dbReference type="InterPro" id="IPR026444">
    <property type="entry name" value="Secre_tail"/>
</dbReference>
<comment type="caution">
    <text evidence="1">The sequence shown here is derived from an EMBL/GenBank/DDBJ whole genome shotgun (WGS) entry which is preliminary data.</text>
</comment>
<evidence type="ECO:0000313" key="2">
    <source>
        <dbReference type="Proteomes" id="UP001501410"/>
    </source>
</evidence>
<evidence type="ECO:0000313" key="1">
    <source>
        <dbReference type="EMBL" id="GAA4458634.1"/>
    </source>
</evidence>
<accession>A0ABP8N1T8</accession>
<proteinExistence type="predicted"/>
<protein>
    <recommendedName>
        <fullName evidence="3">T9SS type A sorting domain-containing protein</fullName>
    </recommendedName>
</protein>
<keyword evidence="2" id="KW-1185">Reference proteome</keyword>
<dbReference type="Proteomes" id="UP001501410">
    <property type="component" value="Unassembled WGS sequence"/>
</dbReference>